<keyword evidence="5 6" id="KW-0472">Membrane</keyword>
<feature type="transmembrane region" description="Helical" evidence="6">
    <location>
        <begin position="339"/>
        <end position="360"/>
    </location>
</feature>
<dbReference type="InterPro" id="IPR003838">
    <property type="entry name" value="ABC3_permease_C"/>
</dbReference>
<dbReference type="RefSeq" id="WP_162333527.1">
    <property type="nucleotide sequence ID" value="NZ_CP048113.1"/>
</dbReference>
<evidence type="ECO:0000256" key="4">
    <source>
        <dbReference type="ARBA" id="ARBA00022989"/>
    </source>
</evidence>
<evidence type="ECO:0000256" key="5">
    <source>
        <dbReference type="ARBA" id="ARBA00023136"/>
    </source>
</evidence>
<evidence type="ECO:0000256" key="1">
    <source>
        <dbReference type="ARBA" id="ARBA00004651"/>
    </source>
</evidence>
<feature type="transmembrane region" description="Helical" evidence="6">
    <location>
        <begin position="281"/>
        <end position="303"/>
    </location>
</feature>
<evidence type="ECO:0000256" key="2">
    <source>
        <dbReference type="ARBA" id="ARBA00022475"/>
    </source>
</evidence>
<feature type="transmembrane region" description="Helical" evidence="6">
    <location>
        <begin position="757"/>
        <end position="779"/>
    </location>
</feature>
<dbReference type="InterPro" id="IPR025857">
    <property type="entry name" value="MacB_PCD"/>
</dbReference>
<keyword evidence="4 6" id="KW-1133">Transmembrane helix</keyword>
<name>A0A6B9ZHD9_9BACT</name>
<proteinExistence type="predicted"/>
<dbReference type="KEGG" id="chih:GWR21_20350"/>
<evidence type="ECO:0000256" key="6">
    <source>
        <dbReference type="SAM" id="Phobius"/>
    </source>
</evidence>
<keyword evidence="10" id="KW-1185">Reference proteome</keyword>
<keyword evidence="3 6" id="KW-0812">Transmembrane</keyword>
<dbReference type="Pfam" id="PF12704">
    <property type="entry name" value="MacB_PCD"/>
    <property type="match status" value="2"/>
</dbReference>
<dbReference type="AlphaFoldDB" id="A0A6B9ZHD9"/>
<dbReference type="EMBL" id="CP048113">
    <property type="protein sequence ID" value="QHS61868.1"/>
    <property type="molecule type" value="Genomic_DNA"/>
</dbReference>
<feature type="transmembrane region" description="Helical" evidence="6">
    <location>
        <begin position="20"/>
        <end position="41"/>
    </location>
</feature>
<dbReference type="Proteomes" id="UP000476411">
    <property type="component" value="Chromosome"/>
</dbReference>
<keyword evidence="2" id="KW-1003">Cell membrane</keyword>
<accession>A0A6B9ZHD9</accession>
<sequence length="796" mass="89474">MLKNYLKIAWRNITKQKFYSFINILGLTIGMTCCFLIFMYVKFELSYDSFHEHKDHIYRLVTDVKTPTEVIPAGITSMPMAPNLKQDFPEVKEAVRINLTNMLVLVGENKYQEDEIAVADSNLFKVFSFPLISGNSRTALSEPFNVVLTESAAMKYFGTTNVIGKSIQIGGSQYTVKVTGVMKDVPENSQLPFNMVFSMATYKALGDNFDNWGGFGVNTYLLLEKGVDPLKLESKFPAFMEKHVGEMMKKQNMYYTLHLEHLKDVYLHSNRRDNRVSQGSITNVYIFSFVALFIMLIAVINFVNLATARATERAREVGVRKAVGAFESQLTFQFLCETLVLSLFAFVLSVVLCQLLLPGFNILTGKEIASNIFLTGTVGIFLLIAICVGLLAGIYPALVLSSYKPVVVLKGAFSNSNKGLFLRRGLVVFQFVITIILIAGVIIIHYQLHYMQSRDLGFKKDQQLVVEFSSIDAIKEKWPQIKREVAAITGVTSCSFSSAIPGMSHNSAYTNMELKSGDMQASNINLYFVDYDFLKVYDVKVLAGRGFSEQMGTDSTQAMIVNEATVSSLGYSKPEDIIGKKFSQWGREGKVIGVIKNFNYHSLRDEVAPLSLRIEPWGYMPMTITISPSKLKTILKDVEAVYNRYAPDGRFNYFFVDESFDRQYKADYRFGRLVLTFTVLAIFLATLGLLGLISYIVIQRTKEIGIRKVLGASVGSILFLLSSDFLKLVVIALLVATPLAWYLMYQWLKDFAYRIDIQWWVFVLAGSVAVVLALVTVYIQTVKTALASPVKSLRTE</sequence>
<dbReference type="PANTHER" id="PTHR30572">
    <property type="entry name" value="MEMBRANE COMPONENT OF TRANSPORTER-RELATED"/>
    <property type="match status" value="1"/>
</dbReference>
<feature type="domain" description="MacB-like periplasmic core" evidence="8">
    <location>
        <begin position="458"/>
        <end position="598"/>
    </location>
</feature>
<dbReference type="Pfam" id="PF02687">
    <property type="entry name" value="FtsX"/>
    <property type="match status" value="2"/>
</dbReference>
<gene>
    <name evidence="9" type="ORF">GWR21_20350</name>
</gene>
<organism evidence="9 10">
    <name type="scientific">Chitinophaga agri</name>
    <dbReference type="NCBI Taxonomy" id="2703787"/>
    <lineage>
        <taxon>Bacteria</taxon>
        <taxon>Pseudomonadati</taxon>
        <taxon>Bacteroidota</taxon>
        <taxon>Chitinophagia</taxon>
        <taxon>Chitinophagales</taxon>
        <taxon>Chitinophagaceae</taxon>
        <taxon>Chitinophaga</taxon>
    </lineage>
</organism>
<evidence type="ECO:0000259" key="8">
    <source>
        <dbReference type="Pfam" id="PF12704"/>
    </source>
</evidence>
<dbReference type="InterPro" id="IPR050250">
    <property type="entry name" value="Macrolide_Exporter_MacB"/>
</dbReference>
<feature type="transmembrane region" description="Helical" evidence="6">
    <location>
        <begin position="426"/>
        <end position="446"/>
    </location>
</feature>
<protein>
    <submittedName>
        <fullName evidence="9">FtsX-like permease family protein</fullName>
    </submittedName>
</protein>
<feature type="domain" description="ABC3 transporter permease C-terminal" evidence="7">
    <location>
        <begin position="676"/>
        <end position="783"/>
    </location>
</feature>
<feature type="domain" description="MacB-like periplasmic core" evidence="8">
    <location>
        <begin position="20"/>
        <end position="233"/>
    </location>
</feature>
<feature type="transmembrane region" description="Helical" evidence="6">
    <location>
        <begin position="673"/>
        <end position="698"/>
    </location>
</feature>
<evidence type="ECO:0000313" key="9">
    <source>
        <dbReference type="EMBL" id="QHS61868.1"/>
    </source>
</evidence>
<reference evidence="9 10" key="1">
    <citation type="submission" date="2020-01" db="EMBL/GenBank/DDBJ databases">
        <title>Complete genome sequence of Chitinophaga sp. H33E-04 isolated from quinoa roots.</title>
        <authorList>
            <person name="Weon H.-Y."/>
            <person name="Lee S.A."/>
        </authorList>
    </citation>
    <scope>NUCLEOTIDE SEQUENCE [LARGE SCALE GENOMIC DNA]</scope>
    <source>
        <strain evidence="9 10">H33E-04</strain>
    </source>
</reference>
<comment type="subcellular location">
    <subcellularLocation>
        <location evidence="1">Cell membrane</location>
        <topology evidence="1">Multi-pass membrane protein</topology>
    </subcellularLocation>
</comment>
<evidence type="ECO:0000256" key="3">
    <source>
        <dbReference type="ARBA" id="ARBA00022692"/>
    </source>
</evidence>
<dbReference type="GO" id="GO:0005886">
    <property type="term" value="C:plasma membrane"/>
    <property type="evidence" value="ECO:0007669"/>
    <property type="project" value="UniProtKB-SubCell"/>
</dbReference>
<feature type="transmembrane region" description="Helical" evidence="6">
    <location>
        <begin position="728"/>
        <end position="745"/>
    </location>
</feature>
<feature type="transmembrane region" description="Helical" evidence="6">
    <location>
        <begin position="372"/>
        <end position="395"/>
    </location>
</feature>
<dbReference type="GO" id="GO:0022857">
    <property type="term" value="F:transmembrane transporter activity"/>
    <property type="evidence" value="ECO:0007669"/>
    <property type="project" value="TreeGrafter"/>
</dbReference>
<evidence type="ECO:0000259" key="7">
    <source>
        <dbReference type="Pfam" id="PF02687"/>
    </source>
</evidence>
<dbReference type="PANTHER" id="PTHR30572:SF18">
    <property type="entry name" value="ABC-TYPE MACROLIDE FAMILY EXPORT SYSTEM PERMEASE COMPONENT 2"/>
    <property type="match status" value="1"/>
</dbReference>
<evidence type="ECO:0000313" key="10">
    <source>
        <dbReference type="Proteomes" id="UP000476411"/>
    </source>
</evidence>
<feature type="domain" description="ABC3 transporter permease C-terminal" evidence="7">
    <location>
        <begin position="289"/>
        <end position="404"/>
    </location>
</feature>